<name>A0A444ZQ58_ARAHY</name>
<evidence type="ECO:0000313" key="3">
    <source>
        <dbReference type="Proteomes" id="UP000289738"/>
    </source>
</evidence>
<proteinExistence type="predicted"/>
<comment type="caution">
    <text evidence="2">The sequence shown here is derived from an EMBL/GenBank/DDBJ whole genome shotgun (WGS) entry which is preliminary data.</text>
</comment>
<sequence>MEEGMHKDDKISTLNKPLIIVEKEEDGDISQNSGNDEEHGNGHGHGTASFVNTCFNGVNALSVSYKKL</sequence>
<dbReference type="AlphaFoldDB" id="A0A444ZQ58"/>
<dbReference type="Proteomes" id="UP000289738">
    <property type="component" value="Chromosome B04"/>
</dbReference>
<keyword evidence="3" id="KW-1185">Reference proteome</keyword>
<dbReference type="EMBL" id="SDMP01000014">
    <property type="protein sequence ID" value="RYR16264.1"/>
    <property type="molecule type" value="Genomic_DNA"/>
</dbReference>
<reference evidence="2 3" key="1">
    <citation type="submission" date="2019-01" db="EMBL/GenBank/DDBJ databases">
        <title>Sequencing of cultivated peanut Arachis hypogaea provides insights into genome evolution and oil improvement.</title>
        <authorList>
            <person name="Chen X."/>
        </authorList>
    </citation>
    <scope>NUCLEOTIDE SEQUENCE [LARGE SCALE GENOMIC DNA]</scope>
    <source>
        <strain evidence="3">cv. Fuhuasheng</strain>
        <tissue evidence="2">Leaves</tissue>
    </source>
</reference>
<accession>A0A444ZQ58</accession>
<protein>
    <submittedName>
        <fullName evidence="2">Uncharacterized protein</fullName>
    </submittedName>
</protein>
<gene>
    <name evidence="2" type="ORF">Ahy_B04g073260</name>
</gene>
<feature type="region of interest" description="Disordered" evidence="1">
    <location>
        <begin position="24"/>
        <end position="46"/>
    </location>
</feature>
<evidence type="ECO:0000256" key="1">
    <source>
        <dbReference type="SAM" id="MobiDB-lite"/>
    </source>
</evidence>
<evidence type="ECO:0000313" key="2">
    <source>
        <dbReference type="EMBL" id="RYR16264.1"/>
    </source>
</evidence>
<organism evidence="2 3">
    <name type="scientific">Arachis hypogaea</name>
    <name type="common">Peanut</name>
    <dbReference type="NCBI Taxonomy" id="3818"/>
    <lineage>
        <taxon>Eukaryota</taxon>
        <taxon>Viridiplantae</taxon>
        <taxon>Streptophyta</taxon>
        <taxon>Embryophyta</taxon>
        <taxon>Tracheophyta</taxon>
        <taxon>Spermatophyta</taxon>
        <taxon>Magnoliopsida</taxon>
        <taxon>eudicotyledons</taxon>
        <taxon>Gunneridae</taxon>
        <taxon>Pentapetalae</taxon>
        <taxon>rosids</taxon>
        <taxon>fabids</taxon>
        <taxon>Fabales</taxon>
        <taxon>Fabaceae</taxon>
        <taxon>Papilionoideae</taxon>
        <taxon>50 kb inversion clade</taxon>
        <taxon>dalbergioids sensu lato</taxon>
        <taxon>Dalbergieae</taxon>
        <taxon>Pterocarpus clade</taxon>
        <taxon>Arachis</taxon>
    </lineage>
</organism>